<evidence type="ECO:0000313" key="4">
    <source>
        <dbReference type="Proteomes" id="UP000008909"/>
    </source>
</evidence>
<accession>G7Y474</accession>
<feature type="coiled-coil region" evidence="1">
    <location>
        <begin position="1535"/>
        <end position="1583"/>
    </location>
</feature>
<proteinExistence type="predicted"/>
<protein>
    <submittedName>
        <fullName evidence="3">Uncharacterized protein</fullName>
    </submittedName>
</protein>
<sequence>MSKSELINSYRLLMNEKLRLERFLSIMSKNHEMARNRLESDLLDAMMCIEDLKQALELRMARDPREAEERRYLIRQNKKLLNQLYESAKKIERLELTKVEMKEQLELLDFQILEVENQKAMMEEELRKLPSCNHSETQTEDNEDSVSQLAQHLKEQLTELQSELCSQKAETAAALAKQHHLDNLVRELRRDNVDLRDQLSKLDDAENSLAESDKPLATGIRALQSQLDTQLERVRELESKLKASRDYSEELETRLQAMDLFKKSHDAAGIQPTTDNTQAAMHDAMTGSGHAAGLRVPRVDDLLLQETIRTFHALLAERDQELVQLKRHIRANVDTDDSSSLVLPDLCESAVQTDLCLGQAERLSQMANTLATGGFVLTAEQVAALKGEINRCLAIMTQCKLEGSSKQPQPQIGDVLSFGDLISAVVRMGQLAEDVRLQMTLSRSSEQQILTTELRITPTDESEQCAIKSIDQTDKQPLLPATERVRGEEDHSSMDIISHILRKLKGEDNQQHRGQIEQPPVQVGNEPKLFRVPIHEIRPVTVTVEETATTEDQEALPVFETKLCTNKEQKSPTHGHSQPVGRHDVHESSIFPITKTTAQSTGVFYRAEEPDHERHSSAVMSASDEEDEYGAGLRFHVGPTQNIAHLADKQARELIRDVGFIQHRYPPKHENLTEDISEVVSFCDWKPVSRKPLQVAQSNYQTGDDNSLSETVDAHKLQPTTQPKSRTFDFASLFGFGSATTKKVDVVEAGSRLTEFAGKISAHKPVQLPNVPDWTSFGTLSFELVCTIHQEAMIFVHLFESNCFSPHCLVGQRNKPQQTDCFDSCATIHRLKMNAEALAMQTLGELQRPLKKDSNDDRLLMTQSSAESFQAFLLHNIDYWLKYDPPTPKSGRRNTLLEKSAMAKQRWLETALIGLSLLRISHIPSTSLSAEDYLIIPMIDTETPAQLSDVKSSVGCMWNGKSYNKLATSLLTNLVYSSKTTANWIISATDLFYLPSKHLTLIALRLFQDHIGANEPRENNRRGLPRMRTPLLKEILSERIRSSCQLLSGTMYQHVAYSEVLFSVLKELSPSDELPASLNSCDTLDILAAQLRLCLRIKARLWESLTESLLSTCSHTVLDALISALNPQIANSICRLAGNDKYLALNTLFRLFCAMHFEPACVIPSAANTSDTCCHSYLVPSSLQFKSALSCKYHTLRSRETVASVLCYHIGELAYGVWLITGVWPGTVDFTIHTWSADRLWMTALFYKEFLLNLLFGVQQDRSSHLLRIQTVLNVLSNYKNKRVTGGTVWLPRQRFNCSQDTESFVLLRVYHAAVLELLRIHPLPSEVKDRLSKSARILSLAPLNSANRITVRGLLRYLEEYRNKMCKLPCVVIQLAHIWCHTSQDLEIDDDLDHSLSNADREYHFMGSILKPLEQLSTFRPSLCDRRLALVEPSVYFAVLPEAEKFNSFGALTERIIQRLQRRLPGSIPSRLLSTSRVTLLPLHTQPIALTNECDGRLSSSVDSAAPKPSTETNTKTPKHYSAQLQELRETSDLEVAKAHLSVSERRRQELERRVLEVTDDLARARAEARAAETSLSAARRTEAALRRRLLVAMDIQGSDADGSSNRHSLGPNAALDTRDNLELQTALIKSEATNASLTEAAQLDRTRLHDQTMRIGQLEAEHRALMDRLSILQANEASAQRGIVRLQALYEDMLREYSEARFQDLSWRTRDRSRSNFRNGTSNGVEKKTNGLGSHPTFTKLQQQIATLEEENLSLRLAVKEAEQARGAITSQPVGRCSAPACIEVRGLLKAFQDRFADVMGQLTRTQQCLEAAQANSGQDLDTSVASTPNTGLTLVATVQKRFNAIQDLLDNDAATLSESEVDNLRVKMSDCLDALAHLHRWLQLYIRSTDAEIADLRSTILEMRIASMSSDQTLITTCANGTEEHPGFNKHPVNAHSSYCCNKRFVTVGSQLIFNVQLAIIMSGL</sequence>
<keyword evidence="4" id="KW-1185">Reference proteome</keyword>
<feature type="coiled-coil region" evidence="1">
    <location>
        <begin position="1740"/>
        <end position="1767"/>
    </location>
</feature>
<evidence type="ECO:0000256" key="2">
    <source>
        <dbReference type="SAM" id="MobiDB-lite"/>
    </source>
</evidence>
<feature type="coiled-coil region" evidence="1">
    <location>
        <begin position="91"/>
        <end position="254"/>
    </location>
</feature>
<gene>
    <name evidence="3" type="ORF">CLF_100770</name>
</gene>
<evidence type="ECO:0000256" key="1">
    <source>
        <dbReference type="SAM" id="Coils"/>
    </source>
</evidence>
<organism evidence="3 4">
    <name type="scientific">Clonorchis sinensis</name>
    <name type="common">Chinese liver fluke</name>
    <dbReference type="NCBI Taxonomy" id="79923"/>
    <lineage>
        <taxon>Eukaryota</taxon>
        <taxon>Metazoa</taxon>
        <taxon>Spiralia</taxon>
        <taxon>Lophotrochozoa</taxon>
        <taxon>Platyhelminthes</taxon>
        <taxon>Trematoda</taxon>
        <taxon>Digenea</taxon>
        <taxon>Opisthorchiida</taxon>
        <taxon>Opisthorchiata</taxon>
        <taxon>Opisthorchiidae</taxon>
        <taxon>Clonorchis</taxon>
    </lineage>
</organism>
<keyword evidence="1" id="KW-0175">Coiled coil</keyword>
<dbReference type="Proteomes" id="UP000008909">
    <property type="component" value="Unassembled WGS sequence"/>
</dbReference>
<dbReference type="EMBL" id="DF142853">
    <property type="protein sequence ID" value="GAA47760.1"/>
    <property type="molecule type" value="Genomic_DNA"/>
</dbReference>
<feature type="region of interest" description="Disordered" evidence="2">
    <location>
        <begin position="1715"/>
        <end position="1738"/>
    </location>
</feature>
<evidence type="ECO:0000313" key="3">
    <source>
        <dbReference type="EMBL" id="GAA47760.1"/>
    </source>
</evidence>
<name>G7Y474_CLOSI</name>
<reference key="2">
    <citation type="submission" date="2011-10" db="EMBL/GenBank/DDBJ databases">
        <title>The genome and transcriptome sequence of Clonorchis sinensis provide insights into the carcinogenic liver fluke.</title>
        <authorList>
            <person name="Wang X."/>
            <person name="Huang Y."/>
            <person name="Chen W."/>
            <person name="Liu H."/>
            <person name="Guo L."/>
            <person name="Chen Y."/>
            <person name="Luo F."/>
            <person name="Zhou W."/>
            <person name="Sun J."/>
            <person name="Mao Q."/>
            <person name="Liang P."/>
            <person name="Zhou C."/>
            <person name="Tian Y."/>
            <person name="Men J."/>
            <person name="Lv X."/>
            <person name="Huang L."/>
            <person name="Zhou J."/>
            <person name="Hu Y."/>
            <person name="Li R."/>
            <person name="Zhang F."/>
            <person name="Lei H."/>
            <person name="Li X."/>
            <person name="Hu X."/>
            <person name="Liang C."/>
            <person name="Xu J."/>
            <person name="Wu Z."/>
            <person name="Yu X."/>
        </authorList>
    </citation>
    <scope>NUCLEOTIDE SEQUENCE</scope>
    <source>
        <strain>Henan</strain>
    </source>
</reference>
<feature type="region of interest" description="Disordered" evidence="2">
    <location>
        <begin position="1498"/>
        <end position="1521"/>
    </location>
</feature>
<reference evidence="3" key="1">
    <citation type="journal article" date="2011" name="Genome Biol.">
        <title>The draft genome of the carcinogenic human liver fluke Clonorchis sinensis.</title>
        <authorList>
            <person name="Wang X."/>
            <person name="Chen W."/>
            <person name="Huang Y."/>
            <person name="Sun J."/>
            <person name="Men J."/>
            <person name="Liu H."/>
            <person name="Luo F."/>
            <person name="Guo L."/>
            <person name="Lv X."/>
            <person name="Deng C."/>
            <person name="Zhou C."/>
            <person name="Fan Y."/>
            <person name="Li X."/>
            <person name="Huang L."/>
            <person name="Hu Y."/>
            <person name="Liang C."/>
            <person name="Hu X."/>
            <person name="Xu J."/>
            <person name="Yu X."/>
        </authorList>
    </citation>
    <scope>NUCLEOTIDE SEQUENCE [LARGE SCALE GENOMIC DNA]</scope>
    <source>
        <strain evidence="3">Henan</strain>
    </source>
</reference>